<dbReference type="RefSeq" id="WP_142660092.1">
    <property type="nucleotide sequence ID" value="NZ_CABFVA020000066.1"/>
</dbReference>
<dbReference type="GO" id="GO:0032259">
    <property type="term" value="P:methylation"/>
    <property type="evidence" value="ECO:0007669"/>
    <property type="project" value="UniProtKB-KW"/>
</dbReference>
<reference evidence="2 3" key="1">
    <citation type="submission" date="2019-09" db="EMBL/GenBank/DDBJ databases">
        <authorList>
            <person name="Cremers G."/>
        </authorList>
    </citation>
    <scope>NUCLEOTIDE SEQUENCE [LARGE SCALE GENOMIC DNA]</scope>
    <source>
        <strain evidence="2">4A</strain>
    </source>
</reference>
<sequence length="335" mass="37043">MSDCRDLVLKLPGSWTYRRCGGCGSLWMEPLPRPEAIPGFYPENYYTHDASVSSGPIPRHAIGRLRLSIQLAILEARFGYRIPEQWWERAVGRGWAKSVQALLPGFPAGRMVRFLPFRKGGKLLDVGSGSGEFLTRMRELGWKVEGIEPDGRAAGQSTKLGLPVRQGGIEDAELRPGSYDAITLSHVIEHLLDPRAALERCIAALRPGGVLVSLSPNPTGWNARCLREIWRGLEPPRHLILPSPSGYQAILSGLPVRAVVSTSPLDMGFFWHWSRKNAGCSTSEAFETFWARVMNWIVGPLLVRLRPQAGEEIVCIATKNAGSPESAEGETKRRE</sequence>
<name>A0A5E6ME07_9BACT</name>
<evidence type="ECO:0000313" key="2">
    <source>
        <dbReference type="EMBL" id="VVM06491.1"/>
    </source>
</evidence>
<accession>A0A5E6ME07</accession>
<dbReference type="OrthoDB" id="9791837at2"/>
<dbReference type="InterPro" id="IPR029063">
    <property type="entry name" value="SAM-dependent_MTases_sf"/>
</dbReference>
<proteinExistence type="predicted"/>
<dbReference type="AlphaFoldDB" id="A0A5E6ME07"/>
<keyword evidence="2" id="KW-0830">Ubiquinone</keyword>
<dbReference type="GO" id="GO:0102208">
    <property type="term" value="F:2-polyprenyl-6-hydroxyphenol methylase activity"/>
    <property type="evidence" value="ECO:0007669"/>
    <property type="project" value="UniProtKB-EC"/>
</dbReference>
<evidence type="ECO:0000313" key="3">
    <source>
        <dbReference type="Proteomes" id="UP000334923"/>
    </source>
</evidence>
<gene>
    <name evidence="2" type="primary">ubiG</name>
    <name evidence="2" type="ORF">MAMT_01232</name>
</gene>
<keyword evidence="2" id="KW-0489">Methyltransferase</keyword>
<dbReference type="EC" id="2.1.1.222" evidence="2"/>
<keyword evidence="3" id="KW-1185">Reference proteome</keyword>
<dbReference type="PANTHER" id="PTHR43861">
    <property type="entry name" value="TRANS-ACONITATE 2-METHYLTRANSFERASE-RELATED"/>
    <property type="match status" value="1"/>
</dbReference>
<dbReference type="SUPFAM" id="SSF53335">
    <property type="entry name" value="S-adenosyl-L-methionine-dependent methyltransferases"/>
    <property type="match status" value="1"/>
</dbReference>
<dbReference type="Gene3D" id="3.40.50.150">
    <property type="entry name" value="Vaccinia Virus protein VP39"/>
    <property type="match status" value="1"/>
</dbReference>
<protein>
    <submittedName>
        <fullName evidence="2">Ubiquinone biosynthesis O-methyltransferase</fullName>
        <ecNumber evidence="2">2.1.1.222</ecNumber>
    </submittedName>
</protein>
<dbReference type="Pfam" id="PF13489">
    <property type="entry name" value="Methyltransf_23"/>
    <property type="match status" value="1"/>
</dbReference>
<evidence type="ECO:0000256" key="1">
    <source>
        <dbReference type="ARBA" id="ARBA00022679"/>
    </source>
</evidence>
<dbReference type="CDD" id="cd02440">
    <property type="entry name" value="AdoMet_MTases"/>
    <property type="match status" value="1"/>
</dbReference>
<organism evidence="2 3">
    <name type="scientific">Methylacidimicrobium tartarophylax</name>
    <dbReference type="NCBI Taxonomy" id="1041768"/>
    <lineage>
        <taxon>Bacteria</taxon>
        <taxon>Pseudomonadati</taxon>
        <taxon>Verrucomicrobiota</taxon>
        <taxon>Methylacidimicrobium</taxon>
    </lineage>
</organism>
<dbReference type="Proteomes" id="UP000334923">
    <property type="component" value="Unassembled WGS sequence"/>
</dbReference>
<keyword evidence="1 2" id="KW-0808">Transferase</keyword>
<dbReference type="EMBL" id="CABFVA020000066">
    <property type="protein sequence ID" value="VVM06491.1"/>
    <property type="molecule type" value="Genomic_DNA"/>
</dbReference>
<dbReference type="PANTHER" id="PTHR43861:SF3">
    <property type="entry name" value="PUTATIVE (AFU_ORTHOLOGUE AFUA_2G14390)-RELATED"/>
    <property type="match status" value="1"/>
</dbReference>